<evidence type="ECO:0000313" key="1">
    <source>
        <dbReference type="EMBL" id="TKR82681.1"/>
    </source>
</evidence>
<organism evidence="1 2">
    <name type="scientific">Steinernema carpocapsae</name>
    <name type="common">Entomopathogenic nematode</name>
    <dbReference type="NCBI Taxonomy" id="34508"/>
    <lineage>
        <taxon>Eukaryota</taxon>
        <taxon>Metazoa</taxon>
        <taxon>Ecdysozoa</taxon>
        <taxon>Nematoda</taxon>
        <taxon>Chromadorea</taxon>
        <taxon>Rhabditida</taxon>
        <taxon>Tylenchina</taxon>
        <taxon>Panagrolaimomorpha</taxon>
        <taxon>Strongyloidoidea</taxon>
        <taxon>Steinernematidae</taxon>
        <taxon>Steinernema</taxon>
    </lineage>
</organism>
<gene>
    <name evidence="1" type="ORF">L596_016369</name>
</gene>
<dbReference type="Proteomes" id="UP000298663">
    <property type="component" value="Unassembled WGS sequence"/>
</dbReference>
<dbReference type="AlphaFoldDB" id="A0A4U5NIY9"/>
<evidence type="ECO:0000313" key="2">
    <source>
        <dbReference type="Proteomes" id="UP000298663"/>
    </source>
</evidence>
<proteinExistence type="predicted"/>
<reference evidence="1 2" key="1">
    <citation type="journal article" date="2015" name="Genome Biol.">
        <title>Comparative genomics of Steinernema reveals deeply conserved gene regulatory networks.</title>
        <authorList>
            <person name="Dillman A.R."/>
            <person name="Macchietto M."/>
            <person name="Porter C.F."/>
            <person name="Rogers A."/>
            <person name="Williams B."/>
            <person name="Antoshechkin I."/>
            <person name="Lee M.M."/>
            <person name="Goodwin Z."/>
            <person name="Lu X."/>
            <person name="Lewis E.E."/>
            <person name="Goodrich-Blair H."/>
            <person name="Stock S.P."/>
            <person name="Adams B.J."/>
            <person name="Sternberg P.W."/>
            <person name="Mortazavi A."/>
        </authorList>
    </citation>
    <scope>NUCLEOTIDE SEQUENCE [LARGE SCALE GENOMIC DNA]</scope>
    <source>
        <strain evidence="1 2">ALL</strain>
    </source>
</reference>
<dbReference type="EMBL" id="AZBU02000004">
    <property type="protein sequence ID" value="TKR82681.1"/>
    <property type="molecule type" value="Genomic_DNA"/>
</dbReference>
<sequence>MMLRSAILWEQFQTQRELLQVKLANKLKREMSLLHHKGAMWWLQRRIALEVCETLWGFFRTSWVSKNGDCSFLGPFKTRTKES</sequence>
<comment type="caution">
    <text evidence="1">The sequence shown here is derived from an EMBL/GenBank/DDBJ whole genome shotgun (WGS) entry which is preliminary data.</text>
</comment>
<accession>A0A4U5NIY9</accession>
<keyword evidence="2" id="KW-1185">Reference proteome</keyword>
<reference evidence="1 2" key="2">
    <citation type="journal article" date="2019" name="G3 (Bethesda)">
        <title>Hybrid Assembly of the Genome of the Entomopathogenic Nematode Steinernema carpocapsae Identifies the X-Chromosome.</title>
        <authorList>
            <person name="Serra L."/>
            <person name="Macchietto M."/>
            <person name="Macias-Munoz A."/>
            <person name="McGill C.J."/>
            <person name="Rodriguez I.M."/>
            <person name="Rodriguez B."/>
            <person name="Murad R."/>
            <person name="Mortazavi A."/>
        </authorList>
    </citation>
    <scope>NUCLEOTIDE SEQUENCE [LARGE SCALE GENOMIC DNA]</scope>
    <source>
        <strain evidence="1 2">ALL</strain>
    </source>
</reference>
<name>A0A4U5NIY9_STECR</name>
<protein>
    <submittedName>
        <fullName evidence="1">Uncharacterized protein</fullName>
    </submittedName>
</protein>